<dbReference type="GO" id="GO:0016020">
    <property type="term" value="C:membrane"/>
    <property type="evidence" value="ECO:0007669"/>
    <property type="project" value="UniProtKB-SubCell"/>
</dbReference>
<dbReference type="CDD" id="cd03263">
    <property type="entry name" value="ABC_subfamily_A"/>
    <property type="match status" value="2"/>
</dbReference>
<evidence type="ECO:0000256" key="2">
    <source>
        <dbReference type="ARBA" id="ARBA00008869"/>
    </source>
</evidence>
<accession>A0A0C3BFZ2</accession>
<dbReference type="OrthoDB" id="8061355at2759"/>
<name>A0A0C3BFZ2_HEBCY</name>
<evidence type="ECO:0000256" key="6">
    <source>
        <dbReference type="ARBA" id="ARBA00022741"/>
    </source>
</evidence>
<dbReference type="InterPro" id="IPR027417">
    <property type="entry name" value="P-loop_NTPase"/>
</dbReference>
<dbReference type="Pfam" id="PF12698">
    <property type="entry name" value="ABC2_membrane_3"/>
    <property type="match status" value="1"/>
</dbReference>
<keyword evidence="7" id="KW-0067">ATP-binding</keyword>
<dbReference type="PROSITE" id="PS00211">
    <property type="entry name" value="ABC_TRANSPORTER_1"/>
    <property type="match status" value="2"/>
</dbReference>
<feature type="transmembrane region" description="Helical" evidence="10">
    <location>
        <begin position="1005"/>
        <end position="1026"/>
    </location>
</feature>
<feature type="transmembrane region" description="Helical" evidence="10">
    <location>
        <begin position="408"/>
        <end position="429"/>
    </location>
</feature>
<feature type="transmembrane region" description="Helical" evidence="10">
    <location>
        <begin position="1114"/>
        <end position="1134"/>
    </location>
</feature>
<evidence type="ECO:0000256" key="1">
    <source>
        <dbReference type="ARBA" id="ARBA00004141"/>
    </source>
</evidence>
<keyword evidence="9 10" id="KW-0472">Membrane</keyword>
<keyword evidence="8 10" id="KW-1133">Transmembrane helix</keyword>
<evidence type="ECO:0000256" key="9">
    <source>
        <dbReference type="ARBA" id="ARBA00023136"/>
    </source>
</evidence>
<organism evidence="12 13">
    <name type="scientific">Hebeloma cylindrosporum</name>
    <dbReference type="NCBI Taxonomy" id="76867"/>
    <lineage>
        <taxon>Eukaryota</taxon>
        <taxon>Fungi</taxon>
        <taxon>Dikarya</taxon>
        <taxon>Basidiomycota</taxon>
        <taxon>Agaricomycotina</taxon>
        <taxon>Agaricomycetes</taxon>
        <taxon>Agaricomycetidae</taxon>
        <taxon>Agaricales</taxon>
        <taxon>Agaricineae</taxon>
        <taxon>Hymenogastraceae</taxon>
        <taxon>Hebeloma</taxon>
    </lineage>
</organism>
<keyword evidence="3" id="KW-0813">Transport</keyword>
<feature type="transmembrane region" description="Helical" evidence="10">
    <location>
        <begin position="220"/>
        <end position="243"/>
    </location>
</feature>
<keyword evidence="4 10" id="KW-0812">Transmembrane</keyword>
<comment type="similarity">
    <text evidence="2">Belongs to the ABC transporter superfamily. ABCA family.</text>
</comment>
<feature type="transmembrane region" description="Helical" evidence="10">
    <location>
        <begin position="364"/>
        <end position="382"/>
    </location>
</feature>
<dbReference type="PANTHER" id="PTHR19229:SF36">
    <property type="entry name" value="ATP-BINDING CASSETTE SUB-FAMILY A MEMBER 2"/>
    <property type="match status" value="1"/>
</dbReference>
<evidence type="ECO:0000256" key="8">
    <source>
        <dbReference type="ARBA" id="ARBA00022989"/>
    </source>
</evidence>
<dbReference type="PROSITE" id="PS50893">
    <property type="entry name" value="ABC_TRANSPORTER_2"/>
    <property type="match status" value="2"/>
</dbReference>
<reference evidence="13" key="2">
    <citation type="submission" date="2015-01" db="EMBL/GenBank/DDBJ databases">
        <title>Evolutionary Origins and Diversification of the Mycorrhizal Mutualists.</title>
        <authorList>
            <consortium name="DOE Joint Genome Institute"/>
            <consortium name="Mycorrhizal Genomics Consortium"/>
            <person name="Kohler A."/>
            <person name="Kuo A."/>
            <person name="Nagy L.G."/>
            <person name="Floudas D."/>
            <person name="Copeland A."/>
            <person name="Barry K.W."/>
            <person name="Cichocki N."/>
            <person name="Veneault-Fourrey C."/>
            <person name="LaButti K."/>
            <person name="Lindquist E.A."/>
            <person name="Lipzen A."/>
            <person name="Lundell T."/>
            <person name="Morin E."/>
            <person name="Murat C."/>
            <person name="Riley R."/>
            <person name="Ohm R."/>
            <person name="Sun H."/>
            <person name="Tunlid A."/>
            <person name="Henrissat B."/>
            <person name="Grigoriev I.V."/>
            <person name="Hibbett D.S."/>
            <person name="Martin F."/>
        </authorList>
    </citation>
    <scope>NUCLEOTIDE SEQUENCE [LARGE SCALE GENOMIC DNA]</scope>
    <source>
        <strain evidence="13">h7</strain>
    </source>
</reference>
<dbReference type="HOGENOM" id="CLU_001640_1_0_1"/>
<evidence type="ECO:0000313" key="13">
    <source>
        <dbReference type="Proteomes" id="UP000053424"/>
    </source>
</evidence>
<dbReference type="InterPro" id="IPR003593">
    <property type="entry name" value="AAA+_ATPase"/>
</dbReference>
<gene>
    <name evidence="12" type="ORF">M413DRAFT_449672</name>
</gene>
<dbReference type="STRING" id="686832.A0A0C3BFZ2"/>
<feature type="transmembrane region" description="Helical" evidence="10">
    <location>
        <begin position="272"/>
        <end position="294"/>
    </location>
</feature>
<feature type="transmembrane region" description="Helical" evidence="10">
    <location>
        <begin position="1081"/>
        <end position="1102"/>
    </location>
</feature>
<dbReference type="Gene3D" id="3.40.50.300">
    <property type="entry name" value="P-loop containing nucleotide triphosphate hydrolases"/>
    <property type="match status" value="2"/>
</dbReference>
<feature type="transmembrane region" description="Helical" evidence="10">
    <location>
        <begin position="25"/>
        <end position="46"/>
    </location>
</feature>
<dbReference type="GO" id="GO:0016887">
    <property type="term" value="F:ATP hydrolysis activity"/>
    <property type="evidence" value="ECO:0007669"/>
    <property type="project" value="InterPro"/>
</dbReference>
<dbReference type="InterPro" id="IPR013525">
    <property type="entry name" value="ABC2_TM"/>
</dbReference>
<evidence type="ECO:0000259" key="11">
    <source>
        <dbReference type="PROSITE" id="PS50893"/>
    </source>
</evidence>
<evidence type="ECO:0000256" key="5">
    <source>
        <dbReference type="ARBA" id="ARBA00022737"/>
    </source>
</evidence>
<keyword evidence="5" id="KW-0677">Repeat</keyword>
<dbReference type="InterPro" id="IPR017871">
    <property type="entry name" value="ABC_transporter-like_CS"/>
</dbReference>
<dbReference type="SUPFAM" id="SSF52540">
    <property type="entry name" value="P-loop containing nucleoside triphosphate hydrolases"/>
    <property type="match status" value="2"/>
</dbReference>
<proteinExistence type="inferred from homology"/>
<sequence length="1593" mass="174576">MTQWVFWRQFNALFIKNLVVIRKHWLVNILRCLLFPIGYGIFLAFADNFFRRPDNAGLGTTSPVFSLEDHFDGSKPLVWSDNTNGTGYISGKDIMNHIMTNFSSQQRAGVYEASSSDLDKRCVMNFSGGSGCYIAVTFDSIPPTSSNGSLGLEYTIKSDEGVYQIDVSRHTSGLETKVIPLQWAIDHAIIALSTAQEFPKLTQLPFTHFFGDEAYQDTRLMYLSLLGSFAGIAFFLAFTGITYQLAGGVALERASHLTSHLQAMGALDSARIISWHLSVSSLYVPVWIILAIIWRARLFLETNTGLVITIHLLTGLGLASWSFLVSVPFSKSPQLAAVVTTGLAIVLGVVPMMLFNIGNTAPPVLSFFFPSMFYIFSLKYVAGYEQWQGAGGADEGEILSDFTGGLELTPMIIAALVSIFVWPVLAVLWERLLYQISNPSNSKFWGKNEASAVQIPPEVAVSIRNVRKTFNPSFFRRKSSLVVAIADLTIDIPSYGISVLLGPNGAGKSTTLAILAGLTRASKGSLVFGGNTSRPPRGTLGIVPQKNVLFPELSCLQTLRVWKAVKAVSESESNADLEQLILDCDLQSKMHEPAGTLSGGQKRKLQLAIGLVGGSKIILVDECTSGVDPLSRRALWKTLTTYRNERTIILTTHFLDEADFLADRIAVLASPGKLIAFDTPVTLKSTMGEGYSVSVKFKSDERSGDLLDRIQTIIPAATLSSTDTSSSIYHLKSKDTAIVGQALRLVEDSKRPLDILSYDVLGTTIEDIFLDLLAIEDKEAEEHSDTSPVEKPSFSDLALSDGRMRTPWAQATTIFYKRALISRRSWLAPLLAMAVGISGAWWPIRFVKGGVVSCKHFDTNRYDSVLYPPSPTLYGVNGSLLASPPDIIPFANATLPELFVYQDDSRRNTSFMPFRPIDDQKALVETINKNFRNYTIYGALSVDFEQRDILVAYQMSTYGLQMFNLASNLYFEHAKNVSNRTPPANRIVASIGTLPQMSSESLVTLQWLAIFGAAMAVYPAFFAIYTAKERHSSVQAMHLSNGLANPLGLWLGHLMFDSMFTVIIATVIAIVYTVVRDKFQGIGLLWLVICLYGFAGTLLAYITSTIIKSPLGAFAALVVVQFIIFLLYLTGYIVTYSSAIPADVPHVMNTIALTMALVSPISSLTRAGMVSVNQFSILCEGENVVTAAGLGGIHRYGGPILFLILWNIFLLFVLSQIDAGFRLPWSRSPSRLLRPAGDLEKLPHASKAMNPDVLAEVEHANAPSTADPLRVLNISKFFGNNKVVDNVSFTIPQNSLFVLLGPNGAGKTTTFDIIRGHLSPDTGDVKVNDTSVLLDMKKARVSFGVCPQFTAMDAHLTVREHLFIYGRLRGLEGEQLKSDINSLITAAGLDSYPNRLATKLSGGNQRKLALAIALIGNPPVILVDEYSTGIDARMKRELWAVLKHITGEKSVFLTTHSMEEASYLATKVGIMSKRMLAVGTPDELESRNASYEVHFSCPSQGELLRVNAAMARMPGARMVDDVATRFEVPIGTNTQGGVTSVADIFEILSREKGFPEFTVGKSTLETAFIKIINEDVASNVHHEEVPKRFWGLF</sequence>
<evidence type="ECO:0000313" key="12">
    <source>
        <dbReference type="EMBL" id="KIM35630.1"/>
    </source>
</evidence>
<evidence type="ECO:0000256" key="7">
    <source>
        <dbReference type="ARBA" id="ARBA00022840"/>
    </source>
</evidence>
<evidence type="ECO:0000256" key="3">
    <source>
        <dbReference type="ARBA" id="ARBA00022448"/>
    </source>
</evidence>
<dbReference type="EMBL" id="KN831817">
    <property type="protein sequence ID" value="KIM35630.1"/>
    <property type="molecule type" value="Genomic_DNA"/>
</dbReference>
<dbReference type="GO" id="GO:0140359">
    <property type="term" value="F:ABC-type transporter activity"/>
    <property type="evidence" value="ECO:0007669"/>
    <property type="project" value="InterPro"/>
</dbReference>
<keyword evidence="13" id="KW-1185">Reference proteome</keyword>
<keyword evidence="6" id="KW-0547">Nucleotide-binding</keyword>
<feature type="domain" description="ABC transporter" evidence="11">
    <location>
        <begin position="1269"/>
        <end position="1497"/>
    </location>
</feature>
<feature type="transmembrane region" description="Helical" evidence="10">
    <location>
        <begin position="1200"/>
        <end position="1221"/>
    </location>
</feature>
<protein>
    <recommendedName>
        <fullName evidence="11">ABC transporter domain-containing protein</fullName>
    </recommendedName>
</protein>
<dbReference type="GO" id="GO:0005319">
    <property type="term" value="F:lipid transporter activity"/>
    <property type="evidence" value="ECO:0007669"/>
    <property type="project" value="TreeGrafter"/>
</dbReference>
<dbReference type="PANTHER" id="PTHR19229">
    <property type="entry name" value="ATP-BINDING CASSETTE TRANSPORTER SUBFAMILY A ABCA"/>
    <property type="match status" value="1"/>
</dbReference>
<dbReference type="Proteomes" id="UP000053424">
    <property type="component" value="Unassembled WGS sequence"/>
</dbReference>
<dbReference type="InterPro" id="IPR026082">
    <property type="entry name" value="ABCA"/>
</dbReference>
<dbReference type="Pfam" id="PF00005">
    <property type="entry name" value="ABC_tran"/>
    <property type="match status" value="2"/>
</dbReference>
<feature type="domain" description="ABC transporter" evidence="11">
    <location>
        <begin position="461"/>
        <end position="695"/>
    </location>
</feature>
<feature type="transmembrane region" description="Helical" evidence="10">
    <location>
        <begin position="826"/>
        <end position="844"/>
    </location>
</feature>
<evidence type="ECO:0000256" key="10">
    <source>
        <dbReference type="SAM" id="Phobius"/>
    </source>
</evidence>
<dbReference type="GO" id="GO:0005524">
    <property type="term" value="F:ATP binding"/>
    <property type="evidence" value="ECO:0007669"/>
    <property type="project" value="UniProtKB-KW"/>
</dbReference>
<evidence type="ECO:0000256" key="4">
    <source>
        <dbReference type="ARBA" id="ARBA00022692"/>
    </source>
</evidence>
<feature type="transmembrane region" description="Helical" evidence="10">
    <location>
        <begin position="1047"/>
        <end position="1075"/>
    </location>
</feature>
<comment type="subcellular location">
    <subcellularLocation>
        <location evidence="1">Membrane</location>
        <topology evidence="1">Multi-pass membrane protein</topology>
    </subcellularLocation>
</comment>
<feature type="transmembrane region" description="Helical" evidence="10">
    <location>
        <begin position="306"/>
        <end position="329"/>
    </location>
</feature>
<dbReference type="InterPro" id="IPR003439">
    <property type="entry name" value="ABC_transporter-like_ATP-bd"/>
</dbReference>
<dbReference type="SMART" id="SM00382">
    <property type="entry name" value="AAA"/>
    <property type="match status" value="2"/>
</dbReference>
<reference evidence="12 13" key="1">
    <citation type="submission" date="2014-04" db="EMBL/GenBank/DDBJ databases">
        <authorList>
            <consortium name="DOE Joint Genome Institute"/>
            <person name="Kuo A."/>
            <person name="Gay G."/>
            <person name="Dore J."/>
            <person name="Kohler A."/>
            <person name="Nagy L.G."/>
            <person name="Floudas D."/>
            <person name="Copeland A."/>
            <person name="Barry K.W."/>
            <person name="Cichocki N."/>
            <person name="Veneault-Fourrey C."/>
            <person name="LaButti K."/>
            <person name="Lindquist E.A."/>
            <person name="Lipzen A."/>
            <person name="Lundell T."/>
            <person name="Morin E."/>
            <person name="Murat C."/>
            <person name="Sun H."/>
            <person name="Tunlid A."/>
            <person name="Henrissat B."/>
            <person name="Grigoriev I.V."/>
            <person name="Hibbett D.S."/>
            <person name="Martin F."/>
            <person name="Nordberg H.P."/>
            <person name="Cantor M.N."/>
            <person name="Hua S.X."/>
        </authorList>
    </citation>
    <scope>NUCLEOTIDE SEQUENCE [LARGE SCALE GENOMIC DNA]</scope>
    <source>
        <strain evidence="13">h7</strain>
    </source>
</reference>
<feature type="transmembrane region" description="Helical" evidence="10">
    <location>
        <begin position="335"/>
        <end position="357"/>
    </location>
</feature>